<dbReference type="EMBL" id="CAEZYF010000016">
    <property type="protein sequence ID" value="CAB4734089.1"/>
    <property type="molecule type" value="Genomic_DNA"/>
</dbReference>
<dbReference type="EMBL" id="CAFBIY010000161">
    <property type="protein sequence ID" value="CAB4852830.1"/>
    <property type="molecule type" value="Genomic_DNA"/>
</dbReference>
<dbReference type="EMBL" id="CAFBOL010000107">
    <property type="protein sequence ID" value="CAB5010498.1"/>
    <property type="molecule type" value="Genomic_DNA"/>
</dbReference>
<protein>
    <submittedName>
        <fullName evidence="3">Unannotated protein</fullName>
    </submittedName>
</protein>
<evidence type="ECO:0000313" key="4">
    <source>
        <dbReference type="EMBL" id="CAB4852830.1"/>
    </source>
</evidence>
<organism evidence="3">
    <name type="scientific">freshwater metagenome</name>
    <dbReference type="NCBI Taxonomy" id="449393"/>
    <lineage>
        <taxon>unclassified sequences</taxon>
        <taxon>metagenomes</taxon>
        <taxon>ecological metagenomes</taxon>
    </lineage>
</organism>
<evidence type="ECO:0000313" key="2">
    <source>
        <dbReference type="EMBL" id="CAB4734089.1"/>
    </source>
</evidence>
<evidence type="ECO:0000313" key="3">
    <source>
        <dbReference type="EMBL" id="CAB4826365.1"/>
    </source>
</evidence>
<sequence length="111" mass="11408">MSGQGMFGRIGEQVQQAEAATAAPAFTISDLLDLPEAQLQVARAVLRAPELMSISSMAAALGVEEAAVIETVGALSMRGVVEVTNGLIKLCAAHRTSRVSPGGLFSLLGDL</sequence>
<dbReference type="AlphaFoldDB" id="A0A6J7A0P4"/>
<evidence type="ECO:0000313" key="5">
    <source>
        <dbReference type="EMBL" id="CAB4951686.1"/>
    </source>
</evidence>
<gene>
    <name evidence="2" type="ORF">UFOPK2656_02343</name>
    <name evidence="3" type="ORF">UFOPK3099_01713</name>
    <name evidence="4" type="ORF">UFOPK3267_02352</name>
    <name evidence="5" type="ORF">UFOPK3651_02898</name>
    <name evidence="6" type="ORF">UFOPK3931_02785</name>
    <name evidence="1" type="ORF">UFOPK4189_02342</name>
</gene>
<dbReference type="EMBL" id="CAFBMT010000024">
    <property type="protein sequence ID" value="CAB4951686.1"/>
    <property type="molecule type" value="Genomic_DNA"/>
</dbReference>
<evidence type="ECO:0000313" key="6">
    <source>
        <dbReference type="EMBL" id="CAB5010498.1"/>
    </source>
</evidence>
<accession>A0A6J7A0P4</accession>
<dbReference type="EMBL" id="CAESGF010000015">
    <property type="protein sequence ID" value="CAB4364583.1"/>
    <property type="molecule type" value="Genomic_DNA"/>
</dbReference>
<dbReference type="EMBL" id="CAFAAV010000136">
    <property type="protein sequence ID" value="CAB4826365.1"/>
    <property type="molecule type" value="Genomic_DNA"/>
</dbReference>
<proteinExistence type="predicted"/>
<reference evidence="3" key="1">
    <citation type="submission" date="2020-05" db="EMBL/GenBank/DDBJ databases">
        <authorList>
            <person name="Chiriac C."/>
            <person name="Salcher M."/>
            <person name="Ghai R."/>
            <person name="Kavagutti S V."/>
        </authorList>
    </citation>
    <scope>NUCLEOTIDE SEQUENCE</scope>
</reference>
<evidence type="ECO:0000313" key="1">
    <source>
        <dbReference type="EMBL" id="CAB4364583.1"/>
    </source>
</evidence>
<name>A0A6J7A0P4_9ZZZZ</name>